<dbReference type="GO" id="GO:0000245">
    <property type="term" value="P:spliceosomal complex assembly"/>
    <property type="evidence" value="ECO:0007669"/>
    <property type="project" value="TreeGrafter"/>
</dbReference>
<proteinExistence type="predicted"/>
<dbReference type="OrthoDB" id="2649at2759"/>
<dbReference type="SMART" id="SM00220">
    <property type="entry name" value="S_TKc"/>
    <property type="match status" value="1"/>
</dbReference>
<dbReference type="EMBL" id="CAJPIZ010000082">
    <property type="protein sequence ID" value="CAG2100362.1"/>
    <property type="molecule type" value="Genomic_DNA"/>
</dbReference>
<dbReference type="FunFam" id="1.10.510.10:FF:000275">
    <property type="entry name" value="SRSF protein kinase 2 isoform X3"/>
    <property type="match status" value="1"/>
</dbReference>
<keyword evidence="5" id="KW-0418">Kinase</keyword>
<comment type="catalytic activity">
    <reaction evidence="7">
        <text>L-threonyl-[protein] + ATP = O-phospho-L-threonyl-[protein] + ADP + H(+)</text>
        <dbReference type="Rhea" id="RHEA:46608"/>
        <dbReference type="Rhea" id="RHEA-COMP:11060"/>
        <dbReference type="Rhea" id="RHEA-COMP:11605"/>
        <dbReference type="ChEBI" id="CHEBI:15378"/>
        <dbReference type="ChEBI" id="CHEBI:30013"/>
        <dbReference type="ChEBI" id="CHEBI:30616"/>
        <dbReference type="ChEBI" id="CHEBI:61977"/>
        <dbReference type="ChEBI" id="CHEBI:456216"/>
        <dbReference type="EC" id="2.7.11.1"/>
    </reaction>
</comment>
<evidence type="ECO:0000313" key="12">
    <source>
        <dbReference type="EMBL" id="CAD7619932.1"/>
    </source>
</evidence>
<evidence type="ECO:0000256" key="1">
    <source>
        <dbReference type="ARBA" id="ARBA00012513"/>
    </source>
</evidence>
<protein>
    <recommendedName>
        <fullName evidence="1">non-specific serine/threonine protein kinase</fullName>
        <ecNumber evidence="1">2.7.11.1</ecNumber>
    </recommendedName>
</protein>
<dbReference type="Gene3D" id="3.30.200.20">
    <property type="entry name" value="Phosphorylase Kinase, domain 1"/>
    <property type="match status" value="2"/>
</dbReference>
<evidence type="ECO:0000256" key="6">
    <source>
        <dbReference type="ARBA" id="ARBA00022840"/>
    </source>
</evidence>
<dbReference type="GO" id="GO:0005634">
    <property type="term" value="C:nucleus"/>
    <property type="evidence" value="ECO:0007669"/>
    <property type="project" value="TreeGrafter"/>
</dbReference>
<name>A0A7R9KBI4_9ACAR</name>
<dbReference type="Gene3D" id="1.10.510.10">
    <property type="entry name" value="Transferase(Phosphotransferase) domain 1"/>
    <property type="match status" value="1"/>
</dbReference>
<dbReference type="PROSITE" id="PS50011">
    <property type="entry name" value="PROTEIN_KINASE_DOM"/>
    <property type="match status" value="1"/>
</dbReference>
<dbReference type="InterPro" id="IPR051334">
    <property type="entry name" value="SRPK"/>
</dbReference>
<evidence type="ECO:0000256" key="3">
    <source>
        <dbReference type="ARBA" id="ARBA00022679"/>
    </source>
</evidence>
<dbReference type="InterPro" id="IPR008271">
    <property type="entry name" value="Ser/Thr_kinase_AS"/>
</dbReference>
<dbReference type="GO" id="GO:0005737">
    <property type="term" value="C:cytoplasm"/>
    <property type="evidence" value="ECO:0007669"/>
    <property type="project" value="TreeGrafter"/>
</dbReference>
<feature type="domain" description="Protein kinase" evidence="11">
    <location>
        <begin position="85"/>
        <end position="607"/>
    </location>
</feature>
<dbReference type="InterPro" id="IPR000719">
    <property type="entry name" value="Prot_kinase_dom"/>
</dbReference>
<evidence type="ECO:0000313" key="13">
    <source>
        <dbReference type="Proteomes" id="UP000759131"/>
    </source>
</evidence>
<dbReference type="InterPro" id="IPR011009">
    <property type="entry name" value="Kinase-like_dom_sf"/>
</dbReference>
<dbReference type="SUPFAM" id="SSF56112">
    <property type="entry name" value="Protein kinase-like (PK-like)"/>
    <property type="match status" value="1"/>
</dbReference>
<feature type="compositionally biased region" description="Acidic residues" evidence="10">
    <location>
        <begin position="16"/>
        <end position="36"/>
    </location>
</feature>
<dbReference type="PROSITE" id="PS00108">
    <property type="entry name" value="PROTEIN_KINASE_ST"/>
    <property type="match status" value="1"/>
</dbReference>
<dbReference type="GO" id="GO:0050684">
    <property type="term" value="P:regulation of mRNA processing"/>
    <property type="evidence" value="ECO:0007669"/>
    <property type="project" value="TreeGrafter"/>
</dbReference>
<organism evidence="12">
    <name type="scientific">Medioppia subpectinata</name>
    <dbReference type="NCBI Taxonomy" id="1979941"/>
    <lineage>
        <taxon>Eukaryota</taxon>
        <taxon>Metazoa</taxon>
        <taxon>Ecdysozoa</taxon>
        <taxon>Arthropoda</taxon>
        <taxon>Chelicerata</taxon>
        <taxon>Arachnida</taxon>
        <taxon>Acari</taxon>
        <taxon>Acariformes</taxon>
        <taxon>Sarcoptiformes</taxon>
        <taxon>Oribatida</taxon>
        <taxon>Brachypylina</taxon>
        <taxon>Oppioidea</taxon>
        <taxon>Oppiidae</taxon>
        <taxon>Medioppia</taxon>
    </lineage>
</organism>
<dbReference type="GO" id="GO:0004674">
    <property type="term" value="F:protein serine/threonine kinase activity"/>
    <property type="evidence" value="ECO:0007669"/>
    <property type="project" value="UniProtKB-KW"/>
</dbReference>
<dbReference type="Pfam" id="PF00069">
    <property type="entry name" value="Pkinase"/>
    <property type="match status" value="2"/>
</dbReference>
<dbReference type="FunFam" id="3.30.200.20:FF:000163">
    <property type="entry name" value="SRSF protein kinase 2 isoform X1"/>
    <property type="match status" value="1"/>
</dbReference>
<keyword evidence="4 9" id="KW-0547">Nucleotide-binding</keyword>
<dbReference type="GO" id="GO:0005524">
    <property type="term" value="F:ATP binding"/>
    <property type="evidence" value="ECO:0007669"/>
    <property type="project" value="UniProtKB-UniRule"/>
</dbReference>
<dbReference type="PANTHER" id="PTHR47634">
    <property type="entry name" value="PROTEIN KINASE DOMAIN-CONTAINING PROTEIN-RELATED"/>
    <property type="match status" value="1"/>
</dbReference>
<keyword evidence="2" id="KW-0723">Serine/threonine-protein kinase</keyword>
<dbReference type="PROSITE" id="PS00107">
    <property type="entry name" value="PROTEIN_KINASE_ATP"/>
    <property type="match status" value="1"/>
</dbReference>
<evidence type="ECO:0000259" key="11">
    <source>
        <dbReference type="PROSITE" id="PS50011"/>
    </source>
</evidence>
<keyword evidence="3" id="KW-0808">Transferase</keyword>
<comment type="catalytic activity">
    <reaction evidence="8">
        <text>L-seryl-[protein] + ATP = O-phospho-L-seryl-[protein] + ADP + H(+)</text>
        <dbReference type="Rhea" id="RHEA:17989"/>
        <dbReference type="Rhea" id="RHEA-COMP:9863"/>
        <dbReference type="Rhea" id="RHEA-COMP:11604"/>
        <dbReference type="ChEBI" id="CHEBI:15378"/>
        <dbReference type="ChEBI" id="CHEBI:29999"/>
        <dbReference type="ChEBI" id="CHEBI:30616"/>
        <dbReference type="ChEBI" id="CHEBI:83421"/>
        <dbReference type="ChEBI" id="CHEBI:456216"/>
        <dbReference type="EC" id="2.7.11.1"/>
    </reaction>
</comment>
<dbReference type="FunFam" id="1.10.510.10:FF:000642">
    <property type="entry name" value="Serine/threonine-protein kinase srpk2"/>
    <property type="match status" value="1"/>
</dbReference>
<evidence type="ECO:0000256" key="9">
    <source>
        <dbReference type="PROSITE-ProRule" id="PRU10141"/>
    </source>
</evidence>
<dbReference type="AlphaFoldDB" id="A0A7R9KBI4"/>
<accession>A0A7R9KBI4</accession>
<evidence type="ECO:0000256" key="4">
    <source>
        <dbReference type="ARBA" id="ARBA00022741"/>
    </source>
</evidence>
<feature type="compositionally biased region" description="Basic residues" evidence="10">
    <location>
        <begin position="1"/>
        <end position="12"/>
    </location>
</feature>
<evidence type="ECO:0000256" key="8">
    <source>
        <dbReference type="ARBA" id="ARBA00048679"/>
    </source>
</evidence>
<feature type="region of interest" description="Disordered" evidence="10">
    <location>
        <begin position="1"/>
        <end position="37"/>
    </location>
</feature>
<dbReference type="EMBL" id="OC854657">
    <property type="protein sequence ID" value="CAD7619932.1"/>
    <property type="molecule type" value="Genomic_DNA"/>
</dbReference>
<evidence type="ECO:0000256" key="7">
    <source>
        <dbReference type="ARBA" id="ARBA00047899"/>
    </source>
</evidence>
<feature type="binding site" evidence="9">
    <location>
        <position position="114"/>
    </location>
    <ligand>
        <name>ATP</name>
        <dbReference type="ChEBI" id="CHEBI:30616"/>
    </ligand>
</feature>
<reference evidence="12" key="1">
    <citation type="submission" date="2020-11" db="EMBL/GenBank/DDBJ databases">
        <authorList>
            <person name="Tran Van P."/>
        </authorList>
    </citation>
    <scope>NUCLEOTIDE SEQUENCE</scope>
</reference>
<dbReference type="Proteomes" id="UP000759131">
    <property type="component" value="Unassembled WGS sequence"/>
</dbReference>
<dbReference type="EC" id="2.7.11.1" evidence="1"/>
<evidence type="ECO:0000256" key="2">
    <source>
        <dbReference type="ARBA" id="ARBA00022527"/>
    </source>
</evidence>
<keyword evidence="13" id="KW-1185">Reference proteome</keyword>
<sequence>MKSHRKDNKRHSLNACEEEDDEELIGSDDDEQEDPNDYVKGGYHPVKIGDVFNNRYCVARKLGWGHFSTGGYHPVKIGDVFNNRYCVARKLGWGHFSTVWLSWDLTDRRFVALKCVKSASHYTETAVDEIKLLKSVRESDSEDPYGHRVVRLLDDFKLSGVNGNHVCMVFEVLGCNLLKLIIRSNYDGIPLINVKRIIKQVLQGLEYLHTKCKIIHTDIKPENILLTVDESYVRRLANEAYQWQQMGVKLPGSLISNAPKELLGPSMSSKMSRNKKKKLKKKAKKLAEIREIQMQQLAEVELRERSSPVDGDSRSCPRMAYYYDDGSIDDGVHRNGCDRLTGVEEDDGSPDQPNHVSSMIASSGAEVCNGHHYRSHTRIAVSGDDSINMCPSNSETRNRLERSESALVTNCQKYKESGMRRVASCSDQQRLIDRSPDPSHDICDIDVKIADLGNACWETHHFTEDIQTRQYRCLEVILGAGYGTPADIWSTACMAFELATGDYLFEPHSAEEYSRDDDHLAHIIELLGPIPKNIAFTGRYSREFFNKRGELRNIHSLKPWSLCEVLTEKYDWSVSKAEQFADFLLPMLEYDPLKRAKARDCLLHPWLADVDTDYAL</sequence>
<dbReference type="InterPro" id="IPR017441">
    <property type="entry name" value="Protein_kinase_ATP_BS"/>
</dbReference>
<dbReference type="PANTHER" id="PTHR47634:SF9">
    <property type="entry name" value="PROTEIN KINASE DOMAIN-CONTAINING PROTEIN-RELATED"/>
    <property type="match status" value="1"/>
</dbReference>
<evidence type="ECO:0000256" key="5">
    <source>
        <dbReference type="ARBA" id="ARBA00022777"/>
    </source>
</evidence>
<keyword evidence="6 9" id="KW-0067">ATP-binding</keyword>
<evidence type="ECO:0000256" key="10">
    <source>
        <dbReference type="SAM" id="MobiDB-lite"/>
    </source>
</evidence>
<gene>
    <name evidence="12" type="ORF">OSB1V03_LOCUS429</name>
</gene>